<dbReference type="EC" id="2.4.1.-" evidence="11"/>
<accession>A0A9D4MUW3</accession>
<organism evidence="12 13">
    <name type="scientific">Dreissena polymorpha</name>
    <name type="common">Zebra mussel</name>
    <name type="synonym">Mytilus polymorpha</name>
    <dbReference type="NCBI Taxonomy" id="45954"/>
    <lineage>
        <taxon>Eukaryota</taxon>
        <taxon>Metazoa</taxon>
        <taxon>Spiralia</taxon>
        <taxon>Lophotrochozoa</taxon>
        <taxon>Mollusca</taxon>
        <taxon>Bivalvia</taxon>
        <taxon>Autobranchia</taxon>
        <taxon>Heteroconchia</taxon>
        <taxon>Euheterodonta</taxon>
        <taxon>Imparidentia</taxon>
        <taxon>Neoheterodontei</taxon>
        <taxon>Myida</taxon>
        <taxon>Dreissenoidea</taxon>
        <taxon>Dreissenidae</taxon>
        <taxon>Dreissena</taxon>
    </lineage>
</organism>
<evidence type="ECO:0000256" key="6">
    <source>
        <dbReference type="ARBA" id="ARBA00022968"/>
    </source>
</evidence>
<evidence type="ECO:0000256" key="4">
    <source>
        <dbReference type="ARBA" id="ARBA00022679"/>
    </source>
</evidence>
<keyword evidence="5" id="KW-0812">Transmembrane</keyword>
<reference evidence="12" key="1">
    <citation type="journal article" date="2019" name="bioRxiv">
        <title>The Genome of the Zebra Mussel, Dreissena polymorpha: A Resource for Invasive Species Research.</title>
        <authorList>
            <person name="McCartney M.A."/>
            <person name="Auch B."/>
            <person name="Kono T."/>
            <person name="Mallez S."/>
            <person name="Zhang Y."/>
            <person name="Obille A."/>
            <person name="Becker A."/>
            <person name="Abrahante J.E."/>
            <person name="Garbe J."/>
            <person name="Badalamenti J.P."/>
            <person name="Herman A."/>
            <person name="Mangelson H."/>
            <person name="Liachko I."/>
            <person name="Sullivan S."/>
            <person name="Sone E.D."/>
            <person name="Koren S."/>
            <person name="Silverstein K.A.T."/>
            <person name="Beckman K.B."/>
            <person name="Gohl D.M."/>
        </authorList>
    </citation>
    <scope>NUCLEOTIDE SEQUENCE</scope>
    <source>
        <strain evidence="12">Duluth1</strain>
        <tissue evidence="12">Whole animal</tissue>
    </source>
</reference>
<keyword evidence="4" id="KW-0808">Transferase</keyword>
<sequence>MVVFFCVIDHTVVSIGIKSTKYTIDDKHVGITHQYDAEFEELTRKEQPKVKWNNFYLNYSGKVDRLQLQAIEARYFSLPETKVNPIDHELIITGKPICDLNSPYLLIVVPSVPSHVSIRAVIRNTIGSYGRYTSPFSVKLVFVLGRDGDAYTDLAVRNESHFYGDIVQADFVESYYNLTRKMLVTLKWVSVYCSEIDYMLKLDEDVFVNIPVLIKYLKTFRYTTDGSIHGHINSDSPVRRTGKWAVKWTDFPMPQYPNYAAGNSYVISGNIISRMFTVSEYLPYIPIEDVFVTGILGKIVKAELVQHNGFTYWLDSEPFPCAFAVSGKISSTKVSSFLMRELWNACTAFHTFC</sequence>
<evidence type="ECO:0000256" key="5">
    <source>
        <dbReference type="ARBA" id="ARBA00022692"/>
    </source>
</evidence>
<reference evidence="12" key="2">
    <citation type="submission" date="2020-11" db="EMBL/GenBank/DDBJ databases">
        <authorList>
            <person name="McCartney M.A."/>
            <person name="Auch B."/>
            <person name="Kono T."/>
            <person name="Mallez S."/>
            <person name="Becker A."/>
            <person name="Gohl D.M."/>
            <person name="Silverstein K.A.T."/>
            <person name="Koren S."/>
            <person name="Bechman K.B."/>
            <person name="Herman A."/>
            <person name="Abrahante J.E."/>
            <person name="Garbe J."/>
        </authorList>
    </citation>
    <scope>NUCLEOTIDE SEQUENCE</scope>
    <source>
        <strain evidence="12">Duluth1</strain>
        <tissue evidence="12">Whole animal</tissue>
    </source>
</reference>
<dbReference type="AlphaFoldDB" id="A0A9D4MUW3"/>
<name>A0A9D4MUW3_DREPO</name>
<comment type="similarity">
    <text evidence="2 11">Belongs to the glycosyltransferase 31 family.</text>
</comment>
<dbReference type="FunFam" id="3.90.550.50:FF:000001">
    <property type="entry name" value="Hexosyltransferase"/>
    <property type="match status" value="1"/>
</dbReference>
<protein>
    <recommendedName>
        <fullName evidence="11">Hexosyltransferase</fullName>
        <ecNumber evidence="11">2.4.1.-</ecNumber>
    </recommendedName>
</protein>
<evidence type="ECO:0000313" key="12">
    <source>
        <dbReference type="EMBL" id="KAH3883790.1"/>
    </source>
</evidence>
<evidence type="ECO:0000256" key="7">
    <source>
        <dbReference type="ARBA" id="ARBA00022989"/>
    </source>
</evidence>
<gene>
    <name evidence="12" type="ORF">DPMN_007758</name>
</gene>
<keyword evidence="6" id="KW-0735">Signal-anchor</keyword>
<evidence type="ECO:0000256" key="8">
    <source>
        <dbReference type="ARBA" id="ARBA00023034"/>
    </source>
</evidence>
<dbReference type="Proteomes" id="UP000828390">
    <property type="component" value="Unassembled WGS sequence"/>
</dbReference>
<evidence type="ECO:0000256" key="2">
    <source>
        <dbReference type="ARBA" id="ARBA00008661"/>
    </source>
</evidence>
<dbReference type="Gene3D" id="3.90.550.50">
    <property type="match status" value="1"/>
</dbReference>
<dbReference type="InterPro" id="IPR002659">
    <property type="entry name" value="Glyco_trans_31"/>
</dbReference>
<evidence type="ECO:0000256" key="3">
    <source>
        <dbReference type="ARBA" id="ARBA00022676"/>
    </source>
</evidence>
<evidence type="ECO:0000313" key="13">
    <source>
        <dbReference type="Proteomes" id="UP000828390"/>
    </source>
</evidence>
<dbReference type="GO" id="GO:0016758">
    <property type="term" value="F:hexosyltransferase activity"/>
    <property type="evidence" value="ECO:0007669"/>
    <property type="project" value="InterPro"/>
</dbReference>
<keyword evidence="8 11" id="KW-0333">Golgi apparatus</keyword>
<dbReference type="Pfam" id="PF01762">
    <property type="entry name" value="Galactosyl_T"/>
    <property type="match status" value="1"/>
</dbReference>
<keyword evidence="13" id="KW-1185">Reference proteome</keyword>
<keyword evidence="7" id="KW-1133">Transmembrane helix</keyword>
<evidence type="ECO:0000256" key="1">
    <source>
        <dbReference type="ARBA" id="ARBA00004323"/>
    </source>
</evidence>
<keyword evidence="9" id="KW-0472">Membrane</keyword>
<dbReference type="GO" id="GO:0000139">
    <property type="term" value="C:Golgi membrane"/>
    <property type="evidence" value="ECO:0007669"/>
    <property type="project" value="UniProtKB-SubCell"/>
</dbReference>
<evidence type="ECO:0000256" key="10">
    <source>
        <dbReference type="ARBA" id="ARBA00023180"/>
    </source>
</evidence>
<keyword evidence="3 11" id="KW-0328">Glycosyltransferase</keyword>
<dbReference type="GO" id="GO:0006493">
    <property type="term" value="P:protein O-linked glycosylation"/>
    <property type="evidence" value="ECO:0007669"/>
    <property type="project" value="TreeGrafter"/>
</dbReference>
<keyword evidence="10" id="KW-0325">Glycoprotein</keyword>
<proteinExistence type="inferred from homology"/>
<evidence type="ECO:0000256" key="9">
    <source>
        <dbReference type="ARBA" id="ARBA00023136"/>
    </source>
</evidence>
<comment type="caution">
    <text evidence="12">The sequence shown here is derived from an EMBL/GenBank/DDBJ whole genome shotgun (WGS) entry which is preliminary data.</text>
</comment>
<dbReference type="PANTHER" id="PTHR11214">
    <property type="entry name" value="BETA-1,3-N-ACETYLGLUCOSAMINYLTRANSFERASE"/>
    <property type="match status" value="1"/>
</dbReference>
<comment type="subcellular location">
    <subcellularLocation>
        <location evidence="1 11">Golgi apparatus membrane</location>
        <topology evidence="1 11">Single-pass type II membrane protein</topology>
    </subcellularLocation>
</comment>
<dbReference type="EMBL" id="JAIWYP010000001">
    <property type="protein sequence ID" value="KAH3883790.1"/>
    <property type="molecule type" value="Genomic_DNA"/>
</dbReference>
<dbReference type="PANTHER" id="PTHR11214:SF314">
    <property type="entry name" value="HEXOSYLTRANSFERASE"/>
    <property type="match status" value="1"/>
</dbReference>
<evidence type="ECO:0000256" key="11">
    <source>
        <dbReference type="RuleBase" id="RU363063"/>
    </source>
</evidence>